<dbReference type="EMBL" id="JAEFBK010000002">
    <property type="protein sequence ID" value="KAG7635694.1"/>
    <property type="molecule type" value="Genomic_DNA"/>
</dbReference>
<evidence type="ECO:0000313" key="2">
    <source>
        <dbReference type="Proteomes" id="UP000694240"/>
    </source>
</evidence>
<proteinExistence type="predicted"/>
<gene>
    <name evidence="1" type="ORF">ISN45_At02g002020</name>
</gene>
<name>A0A8T2FLB5_9BRAS</name>
<protein>
    <submittedName>
        <fullName evidence="1">Uncharacterized protein</fullName>
    </submittedName>
</protein>
<sequence length="312" mass="34462">MNLVSVIKLDVRMFDVDDVTSVSISPLRHSSRHITHSPFSTIATRDNFVTVLNVSHKLPNCIISSVDVDDDTVPGANIDARTLILVDEDIGKVPRLDIDVCKTLDEFDEGTFVVDVGTVVLILVEEVVFVSHSLPNCIISGVEVDVCMLLVDVDDDTVSRADMDACTLLLVDEDIGEVTRLDIDVCKTLGEFDVDDGTFVVDMGMIALLLFEAALSIRLLSYKVAARLDPEVRELDQKWAWMPLLPQQVAGREGDTGKAPRVDIDDYTFLVDVDVVTILSVDVDVGTFVVNVEDDTVTCLLVRTPTFAHYWY</sequence>
<accession>A0A8T2FLB5</accession>
<evidence type="ECO:0000313" key="1">
    <source>
        <dbReference type="EMBL" id="KAG7635694.1"/>
    </source>
</evidence>
<keyword evidence="2" id="KW-1185">Reference proteome</keyword>
<dbReference type="Proteomes" id="UP000694240">
    <property type="component" value="Chromosome 2"/>
</dbReference>
<reference evidence="1 2" key="1">
    <citation type="submission" date="2020-12" db="EMBL/GenBank/DDBJ databases">
        <title>Concerted genomic and epigenomic changes stabilize Arabidopsis allopolyploids.</title>
        <authorList>
            <person name="Chen Z."/>
        </authorList>
    </citation>
    <scope>NUCLEOTIDE SEQUENCE [LARGE SCALE GENOMIC DNA]</scope>
    <source>
        <strain evidence="1">Allo738</strain>
        <tissue evidence="1">Leaf</tissue>
    </source>
</reference>
<dbReference type="AlphaFoldDB" id="A0A8T2FLB5"/>
<organism evidence="1 2">
    <name type="scientific">Arabidopsis thaliana x Arabidopsis arenosa</name>
    <dbReference type="NCBI Taxonomy" id="1240361"/>
    <lineage>
        <taxon>Eukaryota</taxon>
        <taxon>Viridiplantae</taxon>
        <taxon>Streptophyta</taxon>
        <taxon>Embryophyta</taxon>
        <taxon>Tracheophyta</taxon>
        <taxon>Spermatophyta</taxon>
        <taxon>Magnoliopsida</taxon>
        <taxon>eudicotyledons</taxon>
        <taxon>Gunneridae</taxon>
        <taxon>Pentapetalae</taxon>
        <taxon>rosids</taxon>
        <taxon>malvids</taxon>
        <taxon>Brassicales</taxon>
        <taxon>Brassicaceae</taxon>
        <taxon>Camelineae</taxon>
        <taxon>Arabidopsis</taxon>
    </lineage>
</organism>
<comment type="caution">
    <text evidence="1">The sequence shown here is derived from an EMBL/GenBank/DDBJ whole genome shotgun (WGS) entry which is preliminary data.</text>
</comment>